<dbReference type="OrthoDB" id="9770871at2"/>
<dbReference type="GO" id="GO:0003993">
    <property type="term" value="F:acid phosphatase activity"/>
    <property type="evidence" value="ECO:0007669"/>
    <property type="project" value="InterPro"/>
</dbReference>
<feature type="region of interest" description="Disordered" evidence="4">
    <location>
        <begin position="1"/>
        <end position="20"/>
    </location>
</feature>
<dbReference type="Pfam" id="PF04185">
    <property type="entry name" value="Phosphoesterase"/>
    <property type="match status" value="1"/>
</dbReference>
<organism evidence="5 6">
    <name type="scientific">Pseudoxanthomonas winnipegensis</name>
    <dbReference type="NCBI Taxonomy" id="2480810"/>
    <lineage>
        <taxon>Bacteria</taxon>
        <taxon>Pseudomonadati</taxon>
        <taxon>Pseudomonadota</taxon>
        <taxon>Gammaproteobacteria</taxon>
        <taxon>Lysobacterales</taxon>
        <taxon>Lysobacteraceae</taxon>
        <taxon>Pseudoxanthomonas</taxon>
    </lineage>
</organism>
<dbReference type="AlphaFoldDB" id="A0A4Q8LC53"/>
<protein>
    <recommendedName>
        <fullName evidence="2">phospholipase C</fullName>
        <ecNumber evidence="2">3.1.4.3</ecNumber>
    </recommendedName>
</protein>
<dbReference type="PANTHER" id="PTHR31956:SF1">
    <property type="entry name" value="NON-SPECIFIC PHOSPHOLIPASE C1"/>
    <property type="match status" value="1"/>
</dbReference>
<dbReference type="EC" id="3.1.4.3" evidence="2"/>
<dbReference type="PANTHER" id="PTHR31956">
    <property type="entry name" value="NON-SPECIFIC PHOSPHOLIPASE C4-RELATED"/>
    <property type="match status" value="1"/>
</dbReference>
<evidence type="ECO:0000313" key="5">
    <source>
        <dbReference type="EMBL" id="TAA25964.1"/>
    </source>
</evidence>
<dbReference type="GO" id="GO:0034480">
    <property type="term" value="F:phosphatidylcholine phospholipase C activity"/>
    <property type="evidence" value="ECO:0007669"/>
    <property type="project" value="UniProtKB-EC"/>
</dbReference>
<name>A0A4Q8LC53_9GAMM</name>
<comment type="caution">
    <text evidence="5">The sequence shown here is derived from an EMBL/GenBank/DDBJ whole genome shotgun (WGS) entry which is preliminary data.</text>
</comment>
<evidence type="ECO:0000256" key="2">
    <source>
        <dbReference type="ARBA" id="ARBA00012018"/>
    </source>
</evidence>
<dbReference type="Proteomes" id="UP000292627">
    <property type="component" value="Unassembled WGS sequence"/>
</dbReference>
<evidence type="ECO:0000256" key="3">
    <source>
        <dbReference type="ARBA" id="ARBA00022801"/>
    </source>
</evidence>
<evidence type="ECO:0000313" key="6">
    <source>
        <dbReference type="Proteomes" id="UP000292627"/>
    </source>
</evidence>
<comment type="similarity">
    <text evidence="1">Belongs to the bacterial phospholipase C family.</text>
</comment>
<dbReference type="PROSITE" id="PS51318">
    <property type="entry name" value="TAT"/>
    <property type="match status" value="1"/>
</dbReference>
<dbReference type="InterPro" id="IPR007312">
    <property type="entry name" value="Phosphoesterase"/>
</dbReference>
<dbReference type="InterPro" id="IPR006311">
    <property type="entry name" value="TAT_signal"/>
</dbReference>
<sequence>MSQHDDDLPESSPPSDPQRRRLLGGLAAAGAALGLGGREAAAAETAKVAAGASAKAGARAATPVTDVQLREHVQTIVVLYAENRSFNNLFADFPGLQQPLKALDPAKAVQKDRDGTPLKTLPPIWDGMVPDAQVVNHRRYQIKQEDITGLPNAPFALKTPTGEPLPHGVVTRDLVHEFYRNQMQINGGRNDGFVAWGDTGALLMGHYADSAVNLRLWRLAQQYTLCDNFFMGAFGGSFLNHQYLVAAQPPFYPDADRSPAKLHIAKTADGKPDGKALIPAENSPASAMDGVAKFTSRPTLTPDYWAVNTIGPPYSPGFNVDKANPALADAGSANTCPPQSHKHIGDMLSAKGVDWAWYAGAFQAALDGMGDSNDGSFPSHPNFQAHHQPLNYFASLAPGSAARKQHLRDGGLGETAATNKFIADAQAGKLPPVAFYKPQGNLNMHAGYSDIEAGDRHLAAIVHALQNSPQWKQMVVVITFDENGGWWDHVAPPKGDRWGPGTRIPALVISPFAKRGHVDHTIYDTGSIARLITRRFGLEKLPGLKLREDAMVAAGGPPPGDLTGALDFGQA</sequence>
<evidence type="ECO:0000256" key="1">
    <source>
        <dbReference type="ARBA" id="ARBA00009717"/>
    </source>
</evidence>
<dbReference type="InterPro" id="IPR017850">
    <property type="entry name" value="Alkaline_phosphatase_core_sf"/>
</dbReference>
<dbReference type="NCBIfam" id="TIGR03397">
    <property type="entry name" value="acid_phos_Burk"/>
    <property type="match status" value="1"/>
</dbReference>
<keyword evidence="3" id="KW-0378">Hydrolase</keyword>
<dbReference type="InterPro" id="IPR017768">
    <property type="entry name" value="AcpA"/>
</dbReference>
<dbReference type="CDD" id="cd16013">
    <property type="entry name" value="AcpA"/>
    <property type="match status" value="1"/>
</dbReference>
<dbReference type="EMBL" id="SHMC01000003">
    <property type="protein sequence ID" value="TAA25964.1"/>
    <property type="molecule type" value="Genomic_DNA"/>
</dbReference>
<dbReference type="SUPFAM" id="SSF53649">
    <property type="entry name" value="Alkaline phosphatase-like"/>
    <property type="match status" value="1"/>
</dbReference>
<reference evidence="5 6" key="1">
    <citation type="submission" date="2019-02" db="EMBL/GenBank/DDBJ databases">
        <title>WGS of Pseudoxanthomonas species novum from clinical isolates.</title>
        <authorList>
            <person name="Bernier A.-M."/>
            <person name="Bernard K."/>
            <person name="Vachon A."/>
        </authorList>
    </citation>
    <scope>NUCLEOTIDE SEQUENCE [LARGE SCALE GENOMIC DNA]</scope>
    <source>
        <strain evidence="5 6">NML171200</strain>
    </source>
</reference>
<dbReference type="Gene3D" id="3.40.720.10">
    <property type="entry name" value="Alkaline Phosphatase, subunit A"/>
    <property type="match status" value="2"/>
</dbReference>
<gene>
    <name evidence="5" type="primary">acpA</name>
    <name evidence="5" type="ORF">EA660_11150</name>
</gene>
<proteinExistence type="inferred from homology"/>
<evidence type="ECO:0000256" key="4">
    <source>
        <dbReference type="SAM" id="MobiDB-lite"/>
    </source>
</evidence>
<dbReference type="RefSeq" id="WP_130551576.1">
    <property type="nucleotide sequence ID" value="NZ_SHMC01000003.1"/>
</dbReference>
<accession>A0A4Q8LC53</accession>